<sequence length="48" mass="5456">NTTAKRRPKSQVHQNYHHDCEAATPSPLLSHVELSLIITLPFFAIMIE</sequence>
<protein>
    <submittedName>
        <fullName evidence="1">Uncharacterized protein</fullName>
    </submittedName>
</protein>
<accession>A0A3P8STX5</accession>
<keyword evidence="2" id="KW-1185">Reference proteome</keyword>
<dbReference type="Proteomes" id="UP000265080">
    <property type="component" value="Chromosome 1"/>
</dbReference>
<reference evidence="1" key="3">
    <citation type="submission" date="2025-09" db="UniProtKB">
        <authorList>
            <consortium name="Ensembl"/>
        </authorList>
    </citation>
    <scope>IDENTIFICATION</scope>
</reference>
<organism evidence="1 2">
    <name type="scientific">Amphiprion percula</name>
    <name type="common">Orange clownfish</name>
    <name type="synonym">Lutjanus percula</name>
    <dbReference type="NCBI Taxonomy" id="161767"/>
    <lineage>
        <taxon>Eukaryota</taxon>
        <taxon>Metazoa</taxon>
        <taxon>Chordata</taxon>
        <taxon>Craniata</taxon>
        <taxon>Vertebrata</taxon>
        <taxon>Euteleostomi</taxon>
        <taxon>Actinopterygii</taxon>
        <taxon>Neopterygii</taxon>
        <taxon>Teleostei</taxon>
        <taxon>Neoteleostei</taxon>
        <taxon>Acanthomorphata</taxon>
        <taxon>Ovalentaria</taxon>
        <taxon>Pomacentridae</taxon>
        <taxon>Amphiprion</taxon>
    </lineage>
</organism>
<evidence type="ECO:0000313" key="1">
    <source>
        <dbReference type="Ensembl" id="ENSAPEP00000015502.1"/>
    </source>
</evidence>
<dbReference type="Ensembl" id="ENSAPET00000015905.1">
    <property type="protein sequence ID" value="ENSAPEP00000015502.1"/>
    <property type="gene ID" value="ENSAPEG00000011041.1"/>
</dbReference>
<name>A0A3P8STX5_AMPPE</name>
<reference evidence="1 2" key="1">
    <citation type="submission" date="2018-03" db="EMBL/GenBank/DDBJ databases">
        <title>Finding Nemo's genes: A chromosome-scale reference assembly of the genome of the orange clownfish Amphiprion percula.</title>
        <authorList>
            <person name="Lehmann R."/>
        </authorList>
    </citation>
    <scope>NUCLEOTIDE SEQUENCE</scope>
</reference>
<dbReference type="AlphaFoldDB" id="A0A3P8STX5"/>
<reference evidence="1" key="2">
    <citation type="submission" date="2025-08" db="UniProtKB">
        <authorList>
            <consortium name="Ensembl"/>
        </authorList>
    </citation>
    <scope>IDENTIFICATION</scope>
</reference>
<evidence type="ECO:0000313" key="2">
    <source>
        <dbReference type="Proteomes" id="UP000265080"/>
    </source>
</evidence>
<proteinExistence type="predicted"/>